<dbReference type="EMBL" id="NHSD01000277">
    <property type="protein sequence ID" value="MBK5927864.1"/>
    <property type="molecule type" value="Genomic_DNA"/>
</dbReference>
<dbReference type="Pfam" id="PF05545">
    <property type="entry name" value="FixQ"/>
    <property type="match status" value="1"/>
</dbReference>
<dbReference type="AlphaFoldDB" id="A0A934TLQ7"/>
<organism evidence="3 4">
    <name type="scientific">Rhodobaculum claviforme</name>
    <dbReference type="NCBI Taxonomy" id="1549854"/>
    <lineage>
        <taxon>Bacteria</taxon>
        <taxon>Pseudomonadati</taxon>
        <taxon>Pseudomonadota</taxon>
        <taxon>Alphaproteobacteria</taxon>
        <taxon>Rhodobacterales</taxon>
        <taxon>Paracoccaceae</taxon>
        <taxon>Rhodobaculum</taxon>
    </lineage>
</organism>
<name>A0A934TLQ7_9RHOB</name>
<evidence type="ECO:0000313" key="4">
    <source>
        <dbReference type="Proteomes" id="UP000706333"/>
    </source>
</evidence>
<keyword evidence="2" id="KW-0472">Membrane</keyword>
<dbReference type="InterPro" id="IPR008621">
    <property type="entry name" value="Cbb3-typ_cyt_oxidase_comp"/>
</dbReference>
<reference evidence="3" key="2">
    <citation type="journal article" date="2020" name="Microorganisms">
        <title>Osmotic Adaptation and Compatible Solute Biosynthesis of Phototrophic Bacteria as Revealed from Genome Analyses.</title>
        <authorList>
            <person name="Imhoff J.F."/>
            <person name="Rahn T."/>
            <person name="Kunzel S."/>
            <person name="Keller A."/>
            <person name="Neulinger S.C."/>
        </authorList>
    </citation>
    <scope>NUCLEOTIDE SEQUENCE</scope>
    <source>
        <strain evidence="3">LMG 28126</strain>
    </source>
</reference>
<dbReference type="Proteomes" id="UP000706333">
    <property type="component" value="Unassembled WGS sequence"/>
</dbReference>
<reference evidence="3" key="1">
    <citation type="submission" date="2017-05" db="EMBL/GenBank/DDBJ databases">
        <authorList>
            <person name="Imhoff J.F."/>
            <person name="Rahn T."/>
            <person name="Kuenzel S."/>
            <person name="Neulinger S.C."/>
        </authorList>
    </citation>
    <scope>NUCLEOTIDE SEQUENCE</scope>
    <source>
        <strain evidence="3">LMG 28126</strain>
    </source>
</reference>
<dbReference type="CDD" id="cd01324">
    <property type="entry name" value="cbb3_Oxidase_CcoQ"/>
    <property type="match status" value="1"/>
</dbReference>
<feature type="region of interest" description="Disordered" evidence="1">
    <location>
        <begin position="46"/>
        <end position="72"/>
    </location>
</feature>
<comment type="caution">
    <text evidence="3">The sequence shown here is derived from an EMBL/GenBank/DDBJ whole genome shotgun (WGS) entry which is preliminary data.</text>
</comment>
<proteinExistence type="predicted"/>
<gene>
    <name evidence="3" type="ORF">CCR87_11095</name>
</gene>
<protein>
    <submittedName>
        <fullName evidence="3">CcoQ/FixQ family Cbb3-type cytochrome c oxidase assembly chaperone</fullName>
    </submittedName>
</protein>
<evidence type="ECO:0000256" key="2">
    <source>
        <dbReference type="SAM" id="Phobius"/>
    </source>
</evidence>
<evidence type="ECO:0000256" key="1">
    <source>
        <dbReference type="SAM" id="MobiDB-lite"/>
    </source>
</evidence>
<keyword evidence="4" id="KW-1185">Reference proteome</keyword>
<feature type="compositionally biased region" description="Basic and acidic residues" evidence="1">
    <location>
        <begin position="61"/>
        <end position="72"/>
    </location>
</feature>
<keyword evidence="2" id="KW-1133">Transmembrane helix</keyword>
<feature type="transmembrane region" description="Helical" evidence="2">
    <location>
        <begin position="14"/>
        <end position="31"/>
    </location>
</feature>
<sequence length="72" mass="8460">METYTALRAFADSWHLLFMFLFFIGMVLFIFRPGSRKLHDESANMIFRNDDRPGGSSDDEDRPRGRKESEAR</sequence>
<evidence type="ECO:0000313" key="3">
    <source>
        <dbReference type="EMBL" id="MBK5927864.1"/>
    </source>
</evidence>
<accession>A0A934TLQ7</accession>
<keyword evidence="2" id="KW-0812">Transmembrane</keyword>
<dbReference type="RefSeq" id="WP_201157614.1">
    <property type="nucleotide sequence ID" value="NZ_NHSD01000277.1"/>
</dbReference>